<dbReference type="InterPro" id="IPR032710">
    <property type="entry name" value="NTF2-like_dom_sf"/>
</dbReference>
<gene>
    <name evidence="2" type="ORF">GALL_493950</name>
</gene>
<dbReference type="InterPro" id="IPR037401">
    <property type="entry name" value="SnoaL-like"/>
</dbReference>
<evidence type="ECO:0000259" key="1">
    <source>
        <dbReference type="Pfam" id="PF12680"/>
    </source>
</evidence>
<name>A0A1J5PZG4_9ZZZZ</name>
<dbReference type="EMBL" id="MLJW01004972">
    <property type="protein sequence ID" value="OIQ69005.1"/>
    <property type="molecule type" value="Genomic_DNA"/>
</dbReference>
<protein>
    <submittedName>
        <fullName evidence="2">SnoaL-like domain protein</fullName>
    </submittedName>
</protein>
<comment type="caution">
    <text evidence="2">The sequence shown here is derived from an EMBL/GenBank/DDBJ whole genome shotgun (WGS) entry which is preliminary data.</text>
</comment>
<evidence type="ECO:0000313" key="2">
    <source>
        <dbReference type="EMBL" id="OIQ69005.1"/>
    </source>
</evidence>
<reference evidence="2" key="1">
    <citation type="submission" date="2016-10" db="EMBL/GenBank/DDBJ databases">
        <title>Sequence of Gallionella enrichment culture.</title>
        <authorList>
            <person name="Poehlein A."/>
            <person name="Muehling M."/>
            <person name="Daniel R."/>
        </authorList>
    </citation>
    <scope>NUCLEOTIDE SEQUENCE</scope>
</reference>
<sequence>MVIADLNGAVTTQGIDALRARYTKTWAEFPQNKVALKGRIAVGNTVIDHELVIRKPGGDTFEVAVVYTIADGKIARADFVK</sequence>
<feature type="domain" description="SnoaL-like" evidence="1">
    <location>
        <begin position="9"/>
        <end position="76"/>
    </location>
</feature>
<dbReference type="SUPFAM" id="SSF54427">
    <property type="entry name" value="NTF2-like"/>
    <property type="match status" value="1"/>
</dbReference>
<dbReference type="Pfam" id="PF12680">
    <property type="entry name" value="SnoaL_2"/>
    <property type="match status" value="1"/>
</dbReference>
<proteinExistence type="predicted"/>
<dbReference type="Gene3D" id="3.10.450.50">
    <property type="match status" value="1"/>
</dbReference>
<dbReference type="AlphaFoldDB" id="A0A1J5PZG4"/>
<organism evidence="2">
    <name type="scientific">mine drainage metagenome</name>
    <dbReference type="NCBI Taxonomy" id="410659"/>
    <lineage>
        <taxon>unclassified sequences</taxon>
        <taxon>metagenomes</taxon>
        <taxon>ecological metagenomes</taxon>
    </lineage>
</organism>
<accession>A0A1J5PZG4</accession>